<dbReference type="SMART" id="SM00363">
    <property type="entry name" value="S4"/>
    <property type="match status" value="1"/>
</dbReference>
<dbReference type="PROSITE" id="PS01149">
    <property type="entry name" value="PSI_RSU"/>
    <property type="match status" value="1"/>
</dbReference>
<dbReference type="GO" id="GO:0009982">
    <property type="term" value="F:pseudouridine synthase activity"/>
    <property type="evidence" value="ECO:0007669"/>
    <property type="project" value="InterPro"/>
</dbReference>
<dbReference type="SUPFAM" id="SSF55174">
    <property type="entry name" value="Alpha-L RNA-binding motif"/>
    <property type="match status" value="1"/>
</dbReference>
<sequence length="250" mass="28387">MNKINSKDEIFTKNKFPMRVNKYLAQKGVATRRGVDTLIMAKRVFINNNVAILGDKVNESDTVKVLRSGKPVTYKYFAYYKPRGVITHSPKSGEKDIREDITKIPETANTNIFPVGRLDKDSYGLIILTNDGRITDRLLNPDKEHEKEYLVTTTKRISNDFLQKIASGVDIGGYVTRTCNVERESGRVFRIILGEGKKHQIRRMVSELKNEVVSLERTRIMNITSQNLKPGNLRPIKGAELSDFLKSLGL</sequence>
<dbReference type="Gene3D" id="3.10.290.10">
    <property type="entry name" value="RNA-binding S4 domain"/>
    <property type="match status" value="1"/>
</dbReference>
<comment type="similarity">
    <text evidence="1">Belongs to the pseudouridine synthase RsuA family.</text>
</comment>
<dbReference type="InterPro" id="IPR036986">
    <property type="entry name" value="S4_RNA-bd_sf"/>
</dbReference>
<dbReference type="Pfam" id="PF00849">
    <property type="entry name" value="PseudoU_synth_2"/>
    <property type="match status" value="1"/>
</dbReference>
<dbReference type="InterPro" id="IPR020103">
    <property type="entry name" value="PsdUridine_synth_cat_dom_sf"/>
</dbReference>
<dbReference type="AlphaFoldDB" id="A0A3B0V1Q0"/>
<evidence type="ECO:0000256" key="2">
    <source>
        <dbReference type="ARBA" id="ARBA00023235"/>
    </source>
</evidence>
<dbReference type="Gene3D" id="3.30.70.580">
    <property type="entry name" value="Pseudouridine synthase I, catalytic domain, N-terminal subdomain"/>
    <property type="match status" value="1"/>
</dbReference>
<dbReference type="InterPro" id="IPR042092">
    <property type="entry name" value="PsdUridine_s_RsuA/RluB/E/F_cat"/>
</dbReference>
<evidence type="ECO:0000256" key="1">
    <source>
        <dbReference type="ARBA" id="ARBA00008348"/>
    </source>
</evidence>
<dbReference type="InterPro" id="IPR002942">
    <property type="entry name" value="S4_RNA-bd"/>
</dbReference>
<dbReference type="EMBL" id="UOEV01000002">
    <property type="protein sequence ID" value="VAW31767.1"/>
    <property type="molecule type" value="Genomic_DNA"/>
</dbReference>
<dbReference type="PANTHER" id="PTHR47683">
    <property type="entry name" value="PSEUDOURIDINE SYNTHASE FAMILY PROTEIN-RELATED"/>
    <property type="match status" value="1"/>
</dbReference>
<evidence type="ECO:0000313" key="4">
    <source>
        <dbReference type="EMBL" id="VAW31767.1"/>
    </source>
</evidence>
<dbReference type="GO" id="GO:0003723">
    <property type="term" value="F:RNA binding"/>
    <property type="evidence" value="ECO:0007669"/>
    <property type="project" value="InterPro"/>
</dbReference>
<keyword evidence="2" id="KW-0413">Isomerase</keyword>
<dbReference type="EC" id="4.2.1.70" evidence="4"/>
<evidence type="ECO:0000259" key="3">
    <source>
        <dbReference type="SMART" id="SM00363"/>
    </source>
</evidence>
<accession>A0A3B0V1Q0</accession>
<dbReference type="InterPro" id="IPR050343">
    <property type="entry name" value="RsuA_PseudoU_synthase"/>
</dbReference>
<dbReference type="GO" id="GO:0006364">
    <property type="term" value="P:rRNA processing"/>
    <property type="evidence" value="ECO:0007669"/>
    <property type="project" value="UniProtKB-ARBA"/>
</dbReference>
<name>A0A3B0V1Q0_9ZZZZ</name>
<gene>
    <name evidence="4" type="ORF">MNBD_CPR01-200</name>
</gene>
<dbReference type="PANTHER" id="PTHR47683:SF2">
    <property type="entry name" value="RNA-BINDING S4 DOMAIN-CONTAINING PROTEIN"/>
    <property type="match status" value="1"/>
</dbReference>
<dbReference type="CDD" id="cd00165">
    <property type="entry name" value="S4"/>
    <property type="match status" value="1"/>
</dbReference>
<dbReference type="InterPro" id="IPR000748">
    <property type="entry name" value="PsdUridine_synth_RsuA/RluB/E/F"/>
</dbReference>
<proteinExistence type="inferred from homology"/>
<reference evidence="4" key="1">
    <citation type="submission" date="2018-06" db="EMBL/GenBank/DDBJ databases">
        <authorList>
            <person name="Zhirakovskaya E."/>
        </authorList>
    </citation>
    <scope>NUCLEOTIDE SEQUENCE</scope>
</reference>
<dbReference type="GO" id="GO:0004730">
    <property type="term" value="F:pseudouridylate synthase activity"/>
    <property type="evidence" value="ECO:0007669"/>
    <property type="project" value="UniProtKB-EC"/>
</dbReference>
<dbReference type="InterPro" id="IPR020094">
    <property type="entry name" value="TruA/RsuA/RluB/E/F_N"/>
</dbReference>
<dbReference type="NCBIfam" id="TIGR00093">
    <property type="entry name" value="pseudouridine synthase"/>
    <property type="match status" value="1"/>
</dbReference>
<dbReference type="Pfam" id="PF01479">
    <property type="entry name" value="S4"/>
    <property type="match status" value="1"/>
</dbReference>
<dbReference type="InterPro" id="IPR006145">
    <property type="entry name" value="PsdUridine_synth_RsuA/RluA"/>
</dbReference>
<dbReference type="PROSITE" id="PS50889">
    <property type="entry name" value="S4"/>
    <property type="match status" value="1"/>
</dbReference>
<keyword evidence="4" id="KW-0456">Lyase</keyword>
<organism evidence="4">
    <name type="scientific">hydrothermal vent metagenome</name>
    <dbReference type="NCBI Taxonomy" id="652676"/>
    <lineage>
        <taxon>unclassified sequences</taxon>
        <taxon>metagenomes</taxon>
        <taxon>ecological metagenomes</taxon>
    </lineage>
</organism>
<feature type="domain" description="RNA-binding S4" evidence="3">
    <location>
        <begin position="18"/>
        <end position="77"/>
    </location>
</feature>
<dbReference type="SUPFAM" id="SSF55120">
    <property type="entry name" value="Pseudouridine synthase"/>
    <property type="match status" value="1"/>
</dbReference>
<protein>
    <submittedName>
        <fullName evidence="4">Ribosomal large subunit pseudouridine synthase F</fullName>
        <ecNumber evidence="4">4.2.1.70</ecNumber>
    </submittedName>
</protein>
<dbReference type="InterPro" id="IPR018496">
    <property type="entry name" value="PsdUridine_synth_RsuA/RluB_CS"/>
</dbReference>
<dbReference type="Gene3D" id="3.30.70.1560">
    <property type="entry name" value="Alpha-L RNA-binding motif"/>
    <property type="match status" value="1"/>
</dbReference>